<gene>
    <name evidence="3" type="ORF">FYC77_09775</name>
</gene>
<accession>A0A5D5ARW4</accession>
<keyword evidence="1 3" id="KW-0378">Hydrolase</keyword>
<dbReference type="InterPro" id="IPR000073">
    <property type="entry name" value="AB_hydrolase_1"/>
</dbReference>
<dbReference type="Gene3D" id="3.40.50.1820">
    <property type="entry name" value="alpha/beta hydrolase"/>
    <property type="match status" value="1"/>
</dbReference>
<evidence type="ECO:0000259" key="2">
    <source>
        <dbReference type="Pfam" id="PF00561"/>
    </source>
</evidence>
<dbReference type="SUPFAM" id="SSF53474">
    <property type="entry name" value="alpha/beta-Hydrolases"/>
    <property type="match status" value="1"/>
</dbReference>
<keyword evidence="4" id="KW-1185">Reference proteome</keyword>
<reference evidence="3 4" key="1">
    <citation type="submission" date="2019-08" db="EMBL/GenBank/DDBJ databases">
        <title>Archaea genome.</title>
        <authorList>
            <person name="Kajale S."/>
            <person name="Shouche Y."/>
            <person name="Deshpande N."/>
            <person name="Sharma A."/>
        </authorList>
    </citation>
    <scope>NUCLEOTIDE SEQUENCE [LARGE SCALE GENOMIC DNA]</scope>
    <source>
        <strain evidence="3 4">ESP3B_9</strain>
    </source>
</reference>
<evidence type="ECO:0000256" key="1">
    <source>
        <dbReference type="ARBA" id="ARBA00022801"/>
    </source>
</evidence>
<comment type="caution">
    <text evidence="3">The sequence shown here is derived from an EMBL/GenBank/DDBJ whole genome shotgun (WGS) entry which is preliminary data.</text>
</comment>
<dbReference type="PRINTS" id="PR00412">
    <property type="entry name" value="EPOXHYDRLASE"/>
</dbReference>
<evidence type="ECO:0000313" key="3">
    <source>
        <dbReference type="EMBL" id="TYT62230.1"/>
    </source>
</evidence>
<dbReference type="RefSeq" id="WP_149081317.1">
    <property type="nucleotide sequence ID" value="NZ_VTAW01000010.1"/>
</dbReference>
<dbReference type="Proteomes" id="UP000324104">
    <property type="component" value="Unassembled WGS sequence"/>
</dbReference>
<dbReference type="InterPro" id="IPR000639">
    <property type="entry name" value="Epox_hydrolase-like"/>
</dbReference>
<proteinExistence type="predicted"/>
<organism evidence="3 4">
    <name type="scientific">Natrialba swarupiae</name>
    <dbReference type="NCBI Taxonomy" id="2448032"/>
    <lineage>
        <taxon>Archaea</taxon>
        <taxon>Methanobacteriati</taxon>
        <taxon>Methanobacteriota</taxon>
        <taxon>Stenosarchaea group</taxon>
        <taxon>Halobacteria</taxon>
        <taxon>Halobacteriales</taxon>
        <taxon>Natrialbaceae</taxon>
        <taxon>Natrialba</taxon>
    </lineage>
</organism>
<feature type="domain" description="AB hydrolase-1" evidence="2">
    <location>
        <begin position="43"/>
        <end position="288"/>
    </location>
</feature>
<dbReference type="PRINTS" id="PR00111">
    <property type="entry name" value="ABHYDROLASE"/>
</dbReference>
<dbReference type="AlphaFoldDB" id="A0A5D5ARW4"/>
<dbReference type="GO" id="GO:0016787">
    <property type="term" value="F:hydrolase activity"/>
    <property type="evidence" value="ECO:0007669"/>
    <property type="project" value="UniProtKB-KW"/>
</dbReference>
<dbReference type="PANTHER" id="PTHR43329">
    <property type="entry name" value="EPOXIDE HYDROLASE"/>
    <property type="match status" value="1"/>
</dbReference>
<dbReference type="Pfam" id="PF00561">
    <property type="entry name" value="Abhydrolase_1"/>
    <property type="match status" value="1"/>
</dbReference>
<dbReference type="InterPro" id="IPR029058">
    <property type="entry name" value="AB_hydrolase_fold"/>
</dbReference>
<name>A0A5D5ARW4_9EURY</name>
<protein>
    <submittedName>
        <fullName evidence="3">Alpha/beta hydrolase</fullName>
    </submittedName>
</protein>
<dbReference type="EMBL" id="VTAW01000010">
    <property type="protein sequence ID" value="TYT62230.1"/>
    <property type="molecule type" value="Genomic_DNA"/>
</dbReference>
<evidence type="ECO:0000313" key="4">
    <source>
        <dbReference type="Proteomes" id="UP000324104"/>
    </source>
</evidence>
<sequence>MTSIPAEDDTAIAASQPADLESTHHRVNGVRLHAVTAGKDTDPLVVLLHGFPEFWYAWHRQIEPLVEAGYRVLVPDGRGYNRSEKPESIREYRRETLARDVLELIRADGRDAAHVVGHDWGGIVGWDLAIRHPRAVETFTAINAPHPVAFRRQLTSNPEQLRRSWYAMVFQLPWLPERVCRYDDFRPLERALRGPTAPGTFTDADLERYRQAWRREGALSGMLAWYRASARYPSMLPRTGVDTPTLVAWGRDDAALVSELAIDSYDCCTDARLEFLPDTSHWVPHEEPDRTTALIRERIDG</sequence>